<proteinExistence type="predicted"/>
<organism evidence="1 2">
    <name type="scientific">Streptomyces parvus</name>
    <dbReference type="NCBI Taxonomy" id="66428"/>
    <lineage>
        <taxon>Bacteria</taxon>
        <taxon>Bacillati</taxon>
        <taxon>Actinomycetota</taxon>
        <taxon>Actinomycetes</taxon>
        <taxon>Kitasatosporales</taxon>
        <taxon>Streptomycetaceae</taxon>
        <taxon>Streptomyces</taxon>
    </lineage>
</organism>
<dbReference type="Pfam" id="PF06013">
    <property type="entry name" value="WXG100"/>
    <property type="match status" value="1"/>
</dbReference>
<sequence>MTDSDDSIAVDFATLHLLSGQLEAILKELNENVHTMHDRVEKVVLTWEGEAREAFIDKLDEWDRAARGLQATQGWLHDVVTNGQTNYAAAHAAVLRGWGVG</sequence>
<dbReference type="Gene3D" id="1.10.287.1060">
    <property type="entry name" value="ESAT-6-like"/>
    <property type="match status" value="1"/>
</dbReference>
<keyword evidence="2" id="KW-1185">Reference proteome</keyword>
<name>A0A5D4IS15_9ACTN</name>
<dbReference type="SUPFAM" id="SSF140453">
    <property type="entry name" value="EsxAB dimer-like"/>
    <property type="match status" value="1"/>
</dbReference>
<dbReference type="AlphaFoldDB" id="A0A5D4IS15"/>
<dbReference type="InterPro" id="IPR010310">
    <property type="entry name" value="T7SS_ESAT-6-like"/>
</dbReference>
<reference evidence="1 2" key="1">
    <citation type="submission" date="2019-08" db="EMBL/GenBank/DDBJ databases">
        <title>Draft genome for granaticin producer strain Streptomyces parvus C05.</title>
        <authorList>
            <person name="Gonzalez-Pimentel J.L."/>
        </authorList>
    </citation>
    <scope>NUCLEOTIDE SEQUENCE [LARGE SCALE GENOMIC DNA]</scope>
    <source>
        <strain evidence="1 2">C05</strain>
    </source>
</reference>
<accession>A0A5D4IS15</accession>
<dbReference type="Proteomes" id="UP000323242">
    <property type="component" value="Unassembled WGS sequence"/>
</dbReference>
<protein>
    <submittedName>
        <fullName evidence="1">WXG100 family type VII secretion target</fullName>
    </submittedName>
</protein>
<gene>
    <name evidence="1" type="ORF">FY004_25275</name>
</gene>
<dbReference type="InterPro" id="IPR036689">
    <property type="entry name" value="ESAT-6-like_sf"/>
</dbReference>
<comment type="caution">
    <text evidence="1">The sequence shown here is derived from an EMBL/GenBank/DDBJ whole genome shotgun (WGS) entry which is preliminary data.</text>
</comment>
<dbReference type="RefSeq" id="WP_109197008.1">
    <property type="nucleotide sequence ID" value="NZ_VSZQ01000155.1"/>
</dbReference>
<evidence type="ECO:0000313" key="1">
    <source>
        <dbReference type="EMBL" id="TYR54925.1"/>
    </source>
</evidence>
<evidence type="ECO:0000313" key="2">
    <source>
        <dbReference type="Proteomes" id="UP000323242"/>
    </source>
</evidence>
<dbReference type="EMBL" id="VSZQ01000155">
    <property type="protein sequence ID" value="TYR54925.1"/>
    <property type="molecule type" value="Genomic_DNA"/>
</dbReference>